<dbReference type="InterPro" id="IPR006016">
    <property type="entry name" value="UspA"/>
</dbReference>
<comment type="similarity">
    <text evidence="1">Belongs to the universal stress protein A family.</text>
</comment>
<dbReference type="EMBL" id="CP041636">
    <property type="protein sequence ID" value="QDO97142.1"/>
    <property type="molecule type" value="Genomic_DNA"/>
</dbReference>
<evidence type="ECO:0000259" key="2">
    <source>
        <dbReference type="Pfam" id="PF00582"/>
    </source>
</evidence>
<dbReference type="InterPro" id="IPR006015">
    <property type="entry name" value="Universal_stress_UspA"/>
</dbReference>
<dbReference type="SUPFAM" id="SSF52402">
    <property type="entry name" value="Adenine nucleotide alpha hydrolases-like"/>
    <property type="match status" value="2"/>
</dbReference>
<evidence type="ECO:0000256" key="1">
    <source>
        <dbReference type="ARBA" id="ARBA00008791"/>
    </source>
</evidence>
<evidence type="ECO:0000313" key="3">
    <source>
        <dbReference type="EMBL" id="QDO97142.1"/>
    </source>
</evidence>
<dbReference type="RefSeq" id="WP_144068123.1">
    <property type="nucleotide sequence ID" value="NZ_CP041636.1"/>
</dbReference>
<organism evidence="3 4">
    <name type="scientific">Ferrovibrio terrae</name>
    <dbReference type="NCBI Taxonomy" id="2594003"/>
    <lineage>
        <taxon>Bacteria</taxon>
        <taxon>Pseudomonadati</taxon>
        <taxon>Pseudomonadota</taxon>
        <taxon>Alphaproteobacteria</taxon>
        <taxon>Rhodospirillales</taxon>
        <taxon>Rhodospirillaceae</taxon>
        <taxon>Ferrovibrio</taxon>
    </lineage>
</organism>
<protein>
    <submittedName>
        <fullName evidence="3">Universal stress protein</fullName>
    </submittedName>
</protein>
<feature type="domain" description="UspA" evidence="2">
    <location>
        <begin position="155"/>
        <end position="276"/>
    </location>
</feature>
<feature type="domain" description="UspA" evidence="2">
    <location>
        <begin position="3"/>
        <end position="145"/>
    </location>
</feature>
<dbReference type="KEGG" id="fer:FNB15_07580"/>
<dbReference type="OrthoDB" id="9804721at2"/>
<dbReference type="Gene3D" id="3.40.50.12370">
    <property type="match status" value="1"/>
</dbReference>
<dbReference type="Proteomes" id="UP000317496">
    <property type="component" value="Chromosome"/>
</dbReference>
<evidence type="ECO:0000313" key="4">
    <source>
        <dbReference type="Proteomes" id="UP000317496"/>
    </source>
</evidence>
<proteinExistence type="inferred from homology"/>
<dbReference type="PRINTS" id="PR01438">
    <property type="entry name" value="UNVRSLSTRESS"/>
</dbReference>
<dbReference type="Pfam" id="PF00582">
    <property type="entry name" value="Usp"/>
    <property type="match status" value="2"/>
</dbReference>
<reference evidence="3 4" key="1">
    <citation type="submission" date="2019-07" db="EMBL/GenBank/DDBJ databases">
        <title>Genome sequencing for Ferrovibrio sp. K5.</title>
        <authorList>
            <person name="Park S.-J."/>
        </authorList>
    </citation>
    <scope>NUCLEOTIDE SEQUENCE [LARGE SCALE GENOMIC DNA]</scope>
    <source>
        <strain evidence="3 4">K5</strain>
    </source>
</reference>
<gene>
    <name evidence="3" type="ORF">FNB15_07580</name>
</gene>
<name>A0A516H063_9PROT</name>
<dbReference type="AlphaFoldDB" id="A0A516H063"/>
<accession>A0A516H063</accession>
<dbReference type="PANTHER" id="PTHR46268:SF15">
    <property type="entry name" value="UNIVERSAL STRESS PROTEIN HP_0031"/>
    <property type="match status" value="1"/>
</dbReference>
<dbReference type="CDD" id="cd00293">
    <property type="entry name" value="USP-like"/>
    <property type="match status" value="1"/>
</dbReference>
<sequence length="277" mass="29338">MAYKDILVYADAAPAAAARLDAAVLLAKAQDAHLVALHVGIPPFIPVDLLGTGVSVDLIEWQMQQRQAQADAARNVVLAAEQRHGLSIEWRKLDGVIDDALVDQSRYADLIVLSQDTPLTDLDAPAGPAAGSIVMAAGRPVLIVPKDYKGAAIGRHVLVAWKPSAEATRAVHDALPLLQRAKAVTVMRANPDPEEPAHNPGFDLATHLARHGVKVTVMPVLTPDISAGAAILDQARAMQADLIVMGAYGHSRLRELVFGGATHSLLQAPPVPVLMSR</sequence>
<dbReference type="PANTHER" id="PTHR46268">
    <property type="entry name" value="STRESS RESPONSE PROTEIN NHAX"/>
    <property type="match status" value="1"/>
</dbReference>
<keyword evidence="4" id="KW-1185">Reference proteome</keyword>